<feature type="transmembrane region" description="Helical" evidence="1">
    <location>
        <begin position="246"/>
        <end position="266"/>
    </location>
</feature>
<keyword evidence="1" id="KW-1133">Transmembrane helix</keyword>
<dbReference type="PATRIC" id="fig|1126833.4.peg.4278"/>
<dbReference type="Proteomes" id="UP000032633">
    <property type="component" value="Chromosome"/>
</dbReference>
<proteinExistence type="predicted"/>
<feature type="transmembrane region" description="Helical" evidence="1">
    <location>
        <begin position="85"/>
        <end position="102"/>
    </location>
</feature>
<evidence type="ECO:0000313" key="2">
    <source>
        <dbReference type="EMBL" id="AJY77857.1"/>
    </source>
</evidence>
<name>A0A0D5NS79_9BACL</name>
<keyword evidence="1" id="KW-0812">Transmembrane</keyword>
<evidence type="ECO:0000256" key="1">
    <source>
        <dbReference type="SAM" id="Phobius"/>
    </source>
</evidence>
<feature type="transmembrane region" description="Helical" evidence="1">
    <location>
        <begin position="168"/>
        <end position="184"/>
    </location>
</feature>
<keyword evidence="3" id="KW-1185">Reference proteome</keyword>
<dbReference type="HOGENOM" id="CLU_996937_0_0_9"/>
<dbReference type="STRING" id="1126833.VN24_19410"/>
<gene>
    <name evidence="2" type="ORF">VN24_19410</name>
</gene>
<reference evidence="3" key="2">
    <citation type="submission" date="2015-03" db="EMBL/GenBank/DDBJ databases">
        <title>Genome sequence of Paenibacillus beijingensis strain DSM 24997T.</title>
        <authorList>
            <person name="Kwak Y."/>
            <person name="Shin J.-H."/>
        </authorList>
    </citation>
    <scope>NUCLEOTIDE SEQUENCE [LARGE SCALE GENOMIC DNA]</scope>
    <source>
        <strain evidence="3">DSM 24997</strain>
    </source>
</reference>
<sequence>MDGDRRKTIVKEIDHWQRSRLLPDQYCEFLRNLYLEAAEERTPASLTGKAVRAAGGASGKQWLLTFGLFSFICFIALHFNVFHPALQIAIVASGSAVLLLFGQRTRRRSETSGLIWIGLGMLLLIGGGLYMLRLHGIESWVPKAVLLAGCALLWIVFGLAARIPLLHLCGWIAAVLLYALVLHRRDVTLRIYEIELIWLPCAGVFGWLGWFIHRWSKQAAAVLLATALLLFFMPELYIAAFIDDWIWLQVQFIGKIAFGGVLLFALRKHWIAWVA</sequence>
<keyword evidence="1" id="KW-0472">Membrane</keyword>
<dbReference type="KEGG" id="pbj:VN24_19410"/>
<feature type="transmembrane region" description="Helical" evidence="1">
    <location>
        <begin position="62"/>
        <end position="79"/>
    </location>
</feature>
<evidence type="ECO:0000313" key="3">
    <source>
        <dbReference type="Proteomes" id="UP000032633"/>
    </source>
</evidence>
<protein>
    <recommendedName>
        <fullName evidence="4">DUF2157 domain-containing protein</fullName>
    </recommendedName>
</protein>
<dbReference type="RefSeq" id="WP_045673480.1">
    <property type="nucleotide sequence ID" value="NZ_CP011058.1"/>
</dbReference>
<organism evidence="2 3">
    <name type="scientific">Paenibacillus beijingensis</name>
    <dbReference type="NCBI Taxonomy" id="1126833"/>
    <lineage>
        <taxon>Bacteria</taxon>
        <taxon>Bacillati</taxon>
        <taxon>Bacillota</taxon>
        <taxon>Bacilli</taxon>
        <taxon>Bacillales</taxon>
        <taxon>Paenibacillaceae</taxon>
        <taxon>Paenibacillus</taxon>
    </lineage>
</organism>
<feature type="transmembrane region" description="Helical" evidence="1">
    <location>
        <begin position="114"/>
        <end position="132"/>
    </location>
</feature>
<feature type="transmembrane region" description="Helical" evidence="1">
    <location>
        <begin position="196"/>
        <end position="212"/>
    </location>
</feature>
<dbReference type="AlphaFoldDB" id="A0A0D5NS79"/>
<feature type="transmembrane region" description="Helical" evidence="1">
    <location>
        <begin position="219"/>
        <end position="240"/>
    </location>
</feature>
<reference evidence="2 3" key="1">
    <citation type="journal article" date="2015" name="J. Biotechnol.">
        <title>Complete genome sequence of Paenibacillus beijingensis 7188(T) (=DSM 24997(T)), a novel rhizobacterium from jujube garden soil.</title>
        <authorList>
            <person name="Kwak Y."/>
            <person name="Shin J.H."/>
        </authorList>
    </citation>
    <scope>NUCLEOTIDE SEQUENCE [LARGE SCALE GENOMIC DNA]</scope>
    <source>
        <strain evidence="2 3">DSM 24997</strain>
    </source>
</reference>
<evidence type="ECO:0008006" key="4">
    <source>
        <dbReference type="Google" id="ProtNLM"/>
    </source>
</evidence>
<accession>A0A0D5NS79</accession>
<dbReference type="OrthoDB" id="2380880at2"/>
<feature type="transmembrane region" description="Helical" evidence="1">
    <location>
        <begin position="144"/>
        <end position="161"/>
    </location>
</feature>
<dbReference type="EMBL" id="CP011058">
    <property type="protein sequence ID" value="AJY77857.1"/>
    <property type="molecule type" value="Genomic_DNA"/>
</dbReference>